<keyword evidence="1" id="KW-1133">Transmembrane helix</keyword>
<gene>
    <name evidence="2" type="ORF">BDZ94DRAFT_1174596</name>
</gene>
<feature type="transmembrane region" description="Helical" evidence="1">
    <location>
        <begin position="60"/>
        <end position="81"/>
    </location>
</feature>
<accession>A0A9P5XUS5</accession>
<sequence length="350" mass="38960">MPAPAAYRPHETDVQIFSEHTWLQGAFLGAVAYGMQVVLYSMSCYLLAKHRTKTNFKQNVGLTVYITIIFVLGTLYIAALLQFTQEAFIDGHDIPGGPDAYQKIMFSSPIDMLGNVNMVILSWMCDIINVWRCIVIYKGSRVPVWAVSAIPFAMYLASIALGILFLKQVGSGTETPWQAYGINYTSPYYAMSLALNILVTIMIVTRLLVYRHRINRVMGKSHGTHYTYLAAMIIESAAIYSTFSLLFLIPFAFKHPLSQLFLQALSPVQNVSTFLIIFRVAQGKGWSQESANATLVTTIGSAASPIRIRAVRSTYTDTELTREPTPVPKFLISAPCVELNEMKRAHTSAC</sequence>
<feature type="transmembrane region" description="Helical" evidence="1">
    <location>
        <begin position="229"/>
        <end position="253"/>
    </location>
</feature>
<feature type="transmembrane region" description="Helical" evidence="1">
    <location>
        <begin position="26"/>
        <end position="48"/>
    </location>
</feature>
<feature type="transmembrane region" description="Helical" evidence="1">
    <location>
        <begin position="116"/>
        <end position="137"/>
    </location>
</feature>
<evidence type="ECO:0000313" key="3">
    <source>
        <dbReference type="Proteomes" id="UP000807353"/>
    </source>
</evidence>
<dbReference type="Proteomes" id="UP000807353">
    <property type="component" value="Unassembled WGS sequence"/>
</dbReference>
<proteinExistence type="predicted"/>
<name>A0A9P5XUS5_9AGAR</name>
<dbReference type="AlphaFoldDB" id="A0A9P5XUS5"/>
<keyword evidence="1" id="KW-0472">Membrane</keyword>
<keyword evidence="3" id="KW-1185">Reference proteome</keyword>
<feature type="transmembrane region" description="Helical" evidence="1">
    <location>
        <begin position="186"/>
        <end position="209"/>
    </location>
</feature>
<keyword evidence="1" id="KW-0812">Transmembrane</keyword>
<protein>
    <submittedName>
        <fullName evidence="2">Uncharacterized protein</fullName>
    </submittedName>
</protein>
<reference evidence="2" key="1">
    <citation type="submission" date="2020-11" db="EMBL/GenBank/DDBJ databases">
        <authorList>
            <consortium name="DOE Joint Genome Institute"/>
            <person name="Ahrendt S."/>
            <person name="Riley R."/>
            <person name="Andreopoulos W."/>
            <person name="Labutti K."/>
            <person name="Pangilinan J."/>
            <person name="Ruiz-Duenas F.J."/>
            <person name="Barrasa J.M."/>
            <person name="Sanchez-Garcia M."/>
            <person name="Camarero S."/>
            <person name="Miyauchi S."/>
            <person name="Serrano A."/>
            <person name="Linde D."/>
            <person name="Babiker R."/>
            <person name="Drula E."/>
            <person name="Ayuso-Fernandez I."/>
            <person name="Pacheco R."/>
            <person name="Padilla G."/>
            <person name="Ferreira P."/>
            <person name="Barriuso J."/>
            <person name="Kellner H."/>
            <person name="Castanera R."/>
            <person name="Alfaro M."/>
            <person name="Ramirez L."/>
            <person name="Pisabarro A.G."/>
            <person name="Kuo A."/>
            <person name="Tritt A."/>
            <person name="Lipzen A."/>
            <person name="He G."/>
            <person name="Yan M."/>
            <person name="Ng V."/>
            <person name="Cullen D."/>
            <person name="Martin F."/>
            <person name="Rosso M.-N."/>
            <person name="Henrissat B."/>
            <person name="Hibbett D."/>
            <person name="Martinez A.T."/>
            <person name="Grigoriev I.V."/>
        </authorList>
    </citation>
    <scope>NUCLEOTIDE SEQUENCE</scope>
    <source>
        <strain evidence="2">CBS 247.69</strain>
    </source>
</reference>
<evidence type="ECO:0000313" key="2">
    <source>
        <dbReference type="EMBL" id="KAF9457968.1"/>
    </source>
</evidence>
<organism evidence="2 3">
    <name type="scientific">Collybia nuda</name>
    <dbReference type="NCBI Taxonomy" id="64659"/>
    <lineage>
        <taxon>Eukaryota</taxon>
        <taxon>Fungi</taxon>
        <taxon>Dikarya</taxon>
        <taxon>Basidiomycota</taxon>
        <taxon>Agaricomycotina</taxon>
        <taxon>Agaricomycetes</taxon>
        <taxon>Agaricomycetidae</taxon>
        <taxon>Agaricales</taxon>
        <taxon>Tricholomatineae</taxon>
        <taxon>Clitocybaceae</taxon>
        <taxon>Collybia</taxon>
    </lineage>
</organism>
<feature type="transmembrane region" description="Helical" evidence="1">
    <location>
        <begin position="144"/>
        <end position="166"/>
    </location>
</feature>
<evidence type="ECO:0000256" key="1">
    <source>
        <dbReference type="SAM" id="Phobius"/>
    </source>
</evidence>
<comment type="caution">
    <text evidence="2">The sequence shown here is derived from an EMBL/GenBank/DDBJ whole genome shotgun (WGS) entry which is preliminary data.</text>
</comment>
<dbReference type="OrthoDB" id="3267806at2759"/>
<dbReference type="EMBL" id="MU150353">
    <property type="protein sequence ID" value="KAF9457968.1"/>
    <property type="molecule type" value="Genomic_DNA"/>
</dbReference>